<dbReference type="EMBL" id="CSWP01000003">
    <property type="protein sequence ID" value="CPV47009.1"/>
    <property type="molecule type" value="Genomic_DNA"/>
</dbReference>
<evidence type="ECO:0000313" key="2">
    <source>
        <dbReference type="EMBL" id="CPV47009.1"/>
    </source>
</evidence>
<reference evidence="2 3" key="1">
    <citation type="submission" date="2015-03" db="EMBL/GenBank/DDBJ databases">
        <authorList>
            <person name="Murphy D."/>
        </authorList>
    </citation>
    <scope>NUCLEOTIDE SEQUENCE [LARGE SCALE GENOMIC DNA]</scope>
    <source>
        <strain evidence="2 3">PAP088</strain>
    </source>
</reference>
<dbReference type="PANTHER" id="PTHR35176">
    <property type="entry name" value="HEME OXYGENASE HI_0854-RELATED"/>
    <property type="match status" value="1"/>
</dbReference>
<dbReference type="InterPro" id="IPR019920">
    <property type="entry name" value="F420-binding_dom_put"/>
</dbReference>
<dbReference type="GO" id="GO:0005829">
    <property type="term" value="C:cytosol"/>
    <property type="evidence" value="ECO:0007669"/>
    <property type="project" value="TreeGrafter"/>
</dbReference>
<dbReference type="Proteomes" id="UP000045782">
    <property type="component" value="Unassembled WGS sequence"/>
</dbReference>
<dbReference type="Gene3D" id="2.30.110.10">
    <property type="entry name" value="Electron Transport, Fmn-binding Protein, Chain A"/>
    <property type="match status" value="1"/>
</dbReference>
<dbReference type="GO" id="GO:0070967">
    <property type="term" value="F:coenzyme F420 binding"/>
    <property type="evidence" value="ECO:0007669"/>
    <property type="project" value="TreeGrafter"/>
</dbReference>
<protein>
    <submittedName>
        <fullName evidence="2">Pyridoxamine 5'-phosphate oxidase-like protein</fullName>
    </submittedName>
</protein>
<accession>A0A0U0ZJP8</accession>
<dbReference type="PANTHER" id="PTHR35176:SF6">
    <property type="entry name" value="HEME OXYGENASE HI_0854-RELATED"/>
    <property type="match status" value="1"/>
</dbReference>
<organism evidence="2 3">
    <name type="scientific">Mycobacteroides abscessus</name>
    <dbReference type="NCBI Taxonomy" id="36809"/>
    <lineage>
        <taxon>Bacteria</taxon>
        <taxon>Bacillati</taxon>
        <taxon>Actinomycetota</taxon>
        <taxon>Actinomycetes</taxon>
        <taxon>Mycobacteriales</taxon>
        <taxon>Mycobacteriaceae</taxon>
        <taxon>Mycobacteroides</taxon>
    </lineage>
</organism>
<evidence type="ECO:0000313" key="3">
    <source>
        <dbReference type="Proteomes" id="UP000045782"/>
    </source>
</evidence>
<dbReference type="RefSeq" id="WP_005063895.1">
    <property type="nucleotide sequence ID" value="NZ_AP022621.1"/>
</dbReference>
<dbReference type="SUPFAM" id="SSF50475">
    <property type="entry name" value="FMN-binding split barrel"/>
    <property type="match status" value="1"/>
</dbReference>
<dbReference type="InterPro" id="IPR052019">
    <property type="entry name" value="F420H2_bilvrd_red/Heme_oxyg"/>
</dbReference>
<dbReference type="NCBIfam" id="TIGR03618">
    <property type="entry name" value="Rv1155_F420"/>
    <property type="match status" value="1"/>
</dbReference>
<dbReference type="InterPro" id="IPR012349">
    <property type="entry name" value="Split_barrel_FMN-bd"/>
</dbReference>
<keyword evidence="1" id="KW-0560">Oxidoreductase</keyword>
<dbReference type="Pfam" id="PF12900">
    <property type="entry name" value="Pyridox_ox_2"/>
    <property type="match status" value="1"/>
</dbReference>
<name>A0A0U0ZJP8_9MYCO</name>
<dbReference type="GO" id="GO:0016627">
    <property type="term" value="F:oxidoreductase activity, acting on the CH-CH group of donors"/>
    <property type="evidence" value="ECO:0007669"/>
    <property type="project" value="TreeGrafter"/>
</dbReference>
<evidence type="ECO:0000256" key="1">
    <source>
        <dbReference type="ARBA" id="ARBA00023002"/>
    </source>
</evidence>
<gene>
    <name evidence="2" type="ORF">ERS075579_01835</name>
</gene>
<dbReference type="AlphaFoldDB" id="A0A0U0ZJP8"/>
<dbReference type="InterPro" id="IPR024747">
    <property type="entry name" value="Pyridox_Oxase-rel"/>
</dbReference>
<sequence>MTSIHDATVRKFLDSDPALVGQLGYLGTDGRPLILPVWYRLTDDHLQFVTHLKTLKVKAVQRDPRTVITVATQAEPYRYVQVQGEAKVDTDESGVRTALIDITARYLGADRAEAYVDEHHSGPGEVIVRVYPLRVHAAL</sequence>
<proteinExistence type="predicted"/>